<name>B1ZWM6_OPITP</name>
<evidence type="ECO:0000256" key="5">
    <source>
        <dbReference type="ARBA" id="ARBA00022676"/>
    </source>
</evidence>
<reference evidence="11 12" key="1">
    <citation type="journal article" date="2011" name="J. Bacteriol.">
        <title>Genome sequence of the verrucomicrobium Opitutus terrae PB90-1, an abundant inhabitant of rice paddy soil ecosystems.</title>
        <authorList>
            <person name="van Passel M.W."/>
            <person name="Kant R."/>
            <person name="Palva A."/>
            <person name="Copeland A."/>
            <person name="Lucas S."/>
            <person name="Lapidus A."/>
            <person name="Glavina del Rio T."/>
            <person name="Pitluck S."/>
            <person name="Goltsman E."/>
            <person name="Clum A."/>
            <person name="Sun H."/>
            <person name="Schmutz J."/>
            <person name="Larimer F.W."/>
            <person name="Land M.L."/>
            <person name="Hauser L."/>
            <person name="Kyrpides N."/>
            <person name="Mikhailova N."/>
            <person name="Richardson P.P."/>
            <person name="Janssen P.H."/>
            <person name="de Vos W.M."/>
            <person name="Smidt H."/>
        </authorList>
    </citation>
    <scope>NUCLEOTIDE SEQUENCE [LARGE SCALE GENOMIC DNA]</scope>
    <source>
        <strain evidence="12">DSM 11246 / JCM 15787 / PB90-1</strain>
    </source>
</reference>
<proteinExistence type="inferred from homology"/>
<dbReference type="AlphaFoldDB" id="B1ZWM6"/>
<evidence type="ECO:0000256" key="8">
    <source>
        <dbReference type="ARBA" id="ARBA00031423"/>
    </source>
</evidence>
<dbReference type="NCBIfam" id="TIGR00217">
    <property type="entry name" value="malQ"/>
    <property type="match status" value="1"/>
</dbReference>
<dbReference type="InterPro" id="IPR017853">
    <property type="entry name" value="GH"/>
</dbReference>
<dbReference type="HOGENOM" id="CLU_014132_1_0_0"/>
<evidence type="ECO:0000313" key="11">
    <source>
        <dbReference type="EMBL" id="ACB74153.1"/>
    </source>
</evidence>
<sequence>MDSPLPTWLTTRSSGVLAHVSSLPGLYGIGNLGPGAREFVDFLAEARVRYWQICPIGPTGYGDSPYQLFSSAAGNPYFIDLGELEQAGLIERTELAELRRLPARRVDYGALYRTFWPVLAQAADRFAASGADRLPGFGPLADFRRQHAGWLESFADFMALKDHFGGEAWMTWPEPVRAWTPELHDTLPADVRRNAERHVFYQYVFFAQWERLRRHAEARGVGIIGDVPIFVALDSADTWQHRAVFRLDERGAPLAVAGVPPDYYSAYGQLWGNPLYDWKHLAATGYAWWIDRLRAAFDLYDVIRLDHFRGFDSYWEIPADAMDARSGQWQRGPGLPFFQAIEAALPTARIIAEDLGYIGPDVVQLRRATGLPGMKVLQFAYGHDANNVNLPHHYPLNSVAYTGTHDNNTLRGWLESLAPEYRALVNDYFKLGSSRSSWPMIRAALATVSRLAVIPMQDLLDLGADAVLNRPGTTVGNWQWRFTREQLTRLAKGKRATLRHWIELYDRTGDHELRDYSEPPRA</sequence>
<dbReference type="Gene3D" id="3.20.20.80">
    <property type="entry name" value="Glycosidases"/>
    <property type="match status" value="1"/>
</dbReference>
<dbReference type="PANTHER" id="PTHR32438">
    <property type="entry name" value="4-ALPHA-GLUCANOTRANSFERASE DPE1, CHLOROPLASTIC/AMYLOPLASTIC"/>
    <property type="match status" value="1"/>
</dbReference>
<gene>
    <name evidence="11" type="ordered locus">Oter_0865</name>
</gene>
<dbReference type="PANTHER" id="PTHR32438:SF5">
    <property type="entry name" value="4-ALPHA-GLUCANOTRANSFERASE DPE1, CHLOROPLASTIC_AMYLOPLASTIC"/>
    <property type="match status" value="1"/>
</dbReference>
<keyword evidence="12" id="KW-1185">Reference proteome</keyword>
<evidence type="ECO:0000256" key="2">
    <source>
        <dbReference type="ARBA" id="ARBA00005684"/>
    </source>
</evidence>
<evidence type="ECO:0000256" key="7">
    <source>
        <dbReference type="ARBA" id="ARBA00023277"/>
    </source>
</evidence>
<evidence type="ECO:0000256" key="10">
    <source>
        <dbReference type="RuleBase" id="RU361207"/>
    </source>
</evidence>
<keyword evidence="7 10" id="KW-0119">Carbohydrate metabolism</keyword>
<keyword evidence="5 10" id="KW-0328">Glycosyltransferase</keyword>
<dbReference type="STRING" id="452637.Oter_0865"/>
<dbReference type="GO" id="GO:0004134">
    <property type="term" value="F:4-alpha-glucanotransferase activity"/>
    <property type="evidence" value="ECO:0007669"/>
    <property type="project" value="UniProtKB-EC"/>
</dbReference>
<dbReference type="InterPro" id="IPR003385">
    <property type="entry name" value="Glyco_hydro_77"/>
</dbReference>
<evidence type="ECO:0000256" key="1">
    <source>
        <dbReference type="ARBA" id="ARBA00000439"/>
    </source>
</evidence>
<dbReference type="CAZy" id="GH77">
    <property type="family name" value="Glycoside Hydrolase Family 77"/>
</dbReference>
<dbReference type="OrthoDB" id="9811841at2"/>
<evidence type="ECO:0000256" key="3">
    <source>
        <dbReference type="ARBA" id="ARBA00012560"/>
    </source>
</evidence>
<organism evidence="11 12">
    <name type="scientific">Opitutus terrae (strain DSM 11246 / JCM 15787 / PB90-1)</name>
    <dbReference type="NCBI Taxonomy" id="452637"/>
    <lineage>
        <taxon>Bacteria</taxon>
        <taxon>Pseudomonadati</taxon>
        <taxon>Verrucomicrobiota</taxon>
        <taxon>Opitutia</taxon>
        <taxon>Opitutales</taxon>
        <taxon>Opitutaceae</taxon>
        <taxon>Opitutus</taxon>
    </lineage>
</organism>
<dbReference type="SUPFAM" id="SSF51445">
    <property type="entry name" value="(Trans)glycosidases"/>
    <property type="match status" value="1"/>
</dbReference>
<dbReference type="eggNOG" id="COG1640">
    <property type="taxonomic scope" value="Bacteria"/>
</dbReference>
<evidence type="ECO:0000313" key="12">
    <source>
        <dbReference type="Proteomes" id="UP000007013"/>
    </source>
</evidence>
<dbReference type="RefSeq" id="WP_012373691.1">
    <property type="nucleotide sequence ID" value="NC_010571.1"/>
</dbReference>
<evidence type="ECO:0000256" key="6">
    <source>
        <dbReference type="ARBA" id="ARBA00022679"/>
    </source>
</evidence>
<keyword evidence="6 10" id="KW-0808">Transferase</keyword>
<dbReference type="NCBIfam" id="NF011080">
    <property type="entry name" value="PRK14508.1-3"/>
    <property type="match status" value="1"/>
</dbReference>
<dbReference type="Proteomes" id="UP000007013">
    <property type="component" value="Chromosome"/>
</dbReference>
<evidence type="ECO:0000256" key="4">
    <source>
        <dbReference type="ARBA" id="ARBA00020295"/>
    </source>
</evidence>
<dbReference type="EC" id="2.4.1.25" evidence="3 10"/>
<comment type="catalytic activity">
    <reaction evidence="1 10">
        <text>Transfers a segment of a (1-&gt;4)-alpha-D-glucan to a new position in an acceptor, which may be glucose or a (1-&gt;4)-alpha-D-glucan.</text>
        <dbReference type="EC" id="2.4.1.25"/>
    </reaction>
</comment>
<protein>
    <recommendedName>
        <fullName evidence="4 10">4-alpha-glucanotransferase</fullName>
        <ecNumber evidence="3 10">2.4.1.25</ecNumber>
    </recommendedName>
    <alternativeName>
        <fullName evidence="8 10">Amylomaltase</fullName>
    </alternativeName>
    <alternativeName>
        <fullName evidence="9 10">Disproportionating enzyme</fullName>
    </alternativeName>
</protein>
<accession>B1ZWM6</accession>
<dbReference type="EMBL" id="CP001032">
    <property type="protein sequence ID" value="ACB74153.1"/>
    <property type="molecule type" value="Genomic_DNA"/>
</dbReference>
<dbReference type="GO" id="GO:0005975">
    <property type="term" value="P:carbohydrate metabolic process"/>
    <property type="evidence" value="ECO:0007669"/>
    <property type="project" value="InterPro"/>
</dbReference>
<evidence type="ECO:0000256" key="9">
    <source>
        <dbReference type="ARBA" id="ARBA00031501"/>
    </source>
</evidence>
<dbReference type="Pfam" id="PF02446">
    <property type="entry name" value="Glyco_hydro_77"/>
    <property type="match status" value="1"/>
</dbReference>
<comment type="similarity">
    <text evidence="2 10">Belongs to the disproportionating enzyme family.</text>
</comment>
<dbReference type="KEGG" id="ote:Oter_0865"/>